<proteinExistence type="predicted"/>
<evidence type="ECO:0000313" key="3">
    <source>
        <dbReference type="Proteomes" id="UP000054537"/>
    </source>
</evidence>
<name>A0A0A6UQE5_ACTUT</name>
<comment type="caution">
    <text evidence="2">The sequence shown here is derived from an EMBL/GenBank/DDBJ whole genome shotgun (WGS) entry which is preliminary data.</text>
</comment>
<dbReference type="eggNOG" id="COG5635">
    <property type="taxonomic scope" value="Bacteria"/>
</dbReference>
<dbReference type="AlphaFoldDB" id="A0A0A6UQE5"/>
<dbReference type="InterPro" id="IPR027417">
    <property type="entry name" value="P-loop_NTPase"/>
</dbReference>
<dbReference type="Pfam" id="PF00004">
    <property type="entry name" value="AAA"/>
    <property type="match status" value="1"/>
</dbReference>
<dbReference type="EMBL" id="JRTT01000012">
    <property type="protein sequence ID" value="KHD77258.1"/>
    <property type="molecule type" value="Genomic_DNA"/>
</dbReference>
<dbReference type="InterPro" id="IPR003593">
    <property type="entry name" value="AAA+_ATPase"/>
</dbReference>
<dbReference type="InterPro" id="IPR003959">
    <property type="entry name" value="ATPase_AAA_core"/>
</dbReference>
<protein>
    <recommendedName>
        <fullName evidence="1">AAA+ ATPase domain-containing protein</fullName>
    </recommendedName>
</protein>
<dbReference type="SUPFAM" id="SSF52540">
    <property type="entry name" value="P-loop containing nucleoside triphosphate hydrolases"/>
    <property type="match status" value="1"/>
</dbReference>
<feature type="domain" description="AAA+ ATPase" evidence="1">
    <location>
        <begin position="154"/>
        <end position="274"/>
    </location>
</feature>
<dbReference type="Gene3D" id="3.40.50.300">
    <property type="entry name" value="P-loop containing nucleotide triphosphate hydrolases"/>
    <property type="match status" value="1"/>
</dbReference>
<gene>
    <name evidence="2" type="ORF">MB27_12650</name>
</gene>
<organism evidence="2 3">
    <name type="scientific">Actinoplanes utahensis</name>
    <dbReference type="NCBI Taxonomy" id="1869"/>
    <lineage>
        <taxon>Bacteria</taxon>
        <taxon>Bacillati</taxon>
        <taxon>Actinomycetota</taxon>
        <taxon>Actinomycetes</taxon>
        <taxon>Micromonosporales</taxon>
        <taxon>Micromonosporaceae</taxon>
        <taxon>Actinoplanes</taxon>
    </lineage>
</organism>
<accession>A0A0A6UQE5</accession>
<dbReference type="STRING" id="1869.MB27_12650"/>
<evidence type="ECO:0000259" key="1">
    <source>
        <dbReference type="SMART" id="SM00382"/>
    </source>
</evidence>
<dbReference type="Proteomes" id="UP000054537">
    <property type="component" value="Unassembled WGS sequence"/>
</dbReference>
<dbReference type="GO" id="GO:0005524">
    <property type="term" value="F:ATP binding"/>
    <property type="evidence" value="ECO:0007669"/>
    <property type="project" value="InterPro"/>
</dbReference>
<dbReference type="GO" id="GO:0016887">
    <property type="term" value="F:ATP hydrolysis activity"/>
    <property type="evidence" value="ECO:0007669"/>
    <property type="project" value="InterPro"/>
</dbReference>
<keyword evidence="3" id="KW-1185">Reference proteome</keyword>
<reference evidence="2 3" key="1">
    <citation type="submission" date="2014-10" db="EMBL/GenBank/DDBJ databases">
        <title>Draft genome sequence of Actinoplanes utahensis NRRL 12052.</title>
        <authorList>
            <person name="Velasco-Bucheli B."/>
            <person name="del Cerro C."/>
            <person name="Hormigo D."/>
            <person name="Garcia J.L."/>
            <person name="Acebal C."/>
            <person name="Arroyo M."/>
            <person name="de la Mata I."/>
        </authorList>
    </citation>
    <scope>NUCLEOTIDE SEQUENCE [LARGE SCALE GENOMIC DNA]</scope>
    <source>
        <strain evidence="2 3">NRRL 12052</strain>
    </source>
</reference>
<dbReference type="SMART" id="SM00382">
    <property type="entry name" value="AAA"/>
    <property type="match status" value="1"/>
</dbReference>
<sequence>METVEHDGRVLSGNALKSLVTIGERKVREVWAARCALPPARFLELAGALGADHPGVAELRERYLAAYGHLYASAGLETAELEEIGRLAPATAGDSPPGAAATAVATVTQRNLDEANNLLVTGSRARHELRLADLYVPRVLGAVTEDDLLARCAAPSTTLIVGEPGAGKTSLLWRLATRLRERQPVVALSAEELSSAAVTVEQIAHTLAAASPRVTVLLIDTVDLLLRGEVVPDVLTALLRLAKDTGAVTVMTCREQESFLLRRRGDDLGLTVDTLGPYDGRELRTAIRGHAQHFLAGAVRDPDALAATVENAVTRGLPIAEICRRPLTLRMLFELALLEPGDAVHGDQDAIRVEIDMTDLFDRHWLLRVVTDRRRNAGGAEEPDASPAAEFLAVLMVASGRLRLSETEIGIEWQRAGRGQAGILDAVAALRRRHVLHGAAETLEYFHQIFFEYACARALIRMPPAAIEELVDRTIQLNDPFLAAITQQVLIYACRSTLEAARLDPIFAKLLSARHDGIRRTAIAAYAQARFRGPQTVAVARRLLEPPEDPALQREAGLVKRYMEFLPRVRHEDTVSALEDLACIWRWEPASVKKVVVAALAALAASYPERVSSFVESERIDCFGWFEGLTGEQARVLRGGPLLLVERLAAADRAWARGKLLDLARKVCEGTSTHDALAAVLTTAATIADGHGDLRDFLAAEFIDIPTKTSGIDALNPALAAIHRSLWLSAGRSAGELLDDIIAADESQLSRRARLWALAEITHACPPDVVEDVLTRALAVQDRRLQAEVCDYLLVRLLQGPYRLALAGAPQPATTPASKIARERCVAGMRSLPLTGGERVGGLRRPGILWRDALEHAGLPPDEIASVMKQIVEPADANRSWLRPDAFAAFLAPAAVGGHDGAAVALNAWARRSRPARGEQEQKSRTIIVTRLRGLFPRHPAVLGQLIADGRVENDGSHLARLINDSATGHGAAPAENAASVAELAYLLRASPVEHTRRDGYVLLRWAARAGEEVEAGAVVTGLRDENREEALNAVLALLETVLDIGEPTREWTWSASFEPIWTALTSLTPPTGLVAARVAACLRELCCVAGPLDPEARPRTIATVRDLLLRTDDPETLAPLRTLLIRLAAVDPVAAARLLVETSTVVASLSRQGTTDSWKSRRGHRLRPGIAAVVEAADFGEWKRTLRGLAPLDPTIFSQAIDLSIRRRSASAEPALIEETIDRILADVPQGPRVVAEYENSKARQRRITGTAHEWPVILDRWRSADTRDR</sequence>
<evidence type="ECO:0000313" key="2">
    <source>
        <dbReference type="EMBL" id="KHD77258.1"/>
    </source>
</evidence>